<dbReference type="Gene3D" id="3.40.50.1820">
    <property type="entry name" value="alpha/beta hydrolase"/>
    <property type="match status" value="1"/>
</dbReference>
<dbReference type="PANTHER" id="PTHR48081:SF33">
    <property type="entry name" value="KYNURENINE FORMAMIDASE"/>
    <property type="match status" value="1"/>
</dbReference>
<dbReference type="Pfam" id="PF20434">
    <property type="entry name" value="BD-FAE"/>
    <property type="match status" value="1"/>
</dbReference>
<dbReference type="InterPro" id="IPR029058">
    <property type="entry name" value="AB_hydrolase_fold"/>
</dbReference>
<keyword evidence="1 3" id="KW-0378">Hydrolase</keyword>
<evidence type="ECO:0000313" key="3">
    <source>
        <dbReference type="EMBL" id="MBW4668455.1"/>
    </source>
</evidence>
<dbReference type="SUPFAM" id="SSF53474">
    <property type="entry name" value="alpha/beta-Hydrolases"/>
    <property type="match status" value="1"/>
</dbReference>
<evidence type="ECO:0000256" key="1">
    <source>
        <dbReference type="ARBA" id="ARBA00022801"/>
    </source>
</evidence>
<organism evidence="3 4">
    <name type="scientific">Cyanomargarita calcarea GSE-NOS-MK-12-04C</name>
    <dbReference type="NCBI Taxonomy" id="2839659"/>
    <lineage>
        <taxon>Bacteria</taxon>
        <taxon>Bacillati</taxon>
        <taxon>Cyanobacteriota</taxon>
        <taxon>Cyanophyceae</taxon>
        <taxon>Nostocales</taxon>
        <taxon>Cyanomargaritaceae</taxon>
        <taxon>Cyanomargarita</taxon>
    </lineage>
</organism>
<evidence type="ECO:0000313" key="4">
    <source>
        <dbReference type="Proteomes" id="UP000729701"/>
    </source>
</evidence>
<protein>
    <submittedName>
        <fullName evidence="3">Alpha/beta hydrolase</fullName>
    </submittedName>
</protein>
<name>A0A951QPQ5_9CYAN</name>
<dbReference type="InterPro" id="IPR050300">
    <property type="entry name" value="GDXG_lipolytic_enzyme"/>
</dbReference>
<comment type="caution">
    <text evidence="3">The sequence shown here is derived from an EMBL/GenBank/DDBJ whole genome shotgun (WGS) entry which is preliminary data.</text>
</comment>
<sequence length="290" mass="31930">MPYRNFQTQAELDAQYNPAQSPGIDIPKYMVMYNVNSAKVREELPCNLNIPFGPTLAEQLDIFPSAQPKAPILVFIHGGYWMMSDSKENSFVAKGLVANGVTCVVINYALCPKVSIDEIVRQSRAAIAWVYRNAESFGGDPNRIYVSGHSAGGHLTAMAMLTDWKNDYGLPSDIIKGGFAISGLFDLMPFPYTWLQPNIQLSWAEVLRNSPIRHIPSKAGSLIVTHGAEETSEFHRQSQDFLAAWKAKGLEGEYLPQPGKNHFTAVEGFLDGNSPLCAAILKQMGHAVVI</sequence>
<proteinExistence type="predicted"/>
<dbReference type="GO" id="GO:0016787">
    <property type="term" value="F:hydrolase activity"/>
    <property type="evidence" value="ECO:0007669"/>
    <property type="project" value="UniProtKB-KW"/>
</dbReference>
<evidence type="ECO:0000259" key="2">
    <source>
        <dbReference type="Pfam" id="PF20434"/>
    </source>
</evidence>
<dbReference type="Proteomes" id="UP000729701">
    <property type="component" value="Unassembled WGS sequence"/>
</dbReference>
<reference evidence="3" key="2">
    <citation type="journal article" date="2022" name="Microbiol. Resour. Announc.">
        <title>Metagenome Sequencing to Explore Phylogenomics of Terrestrial Cyanobacteria.</title>
        <authorList>
            <person name="Ward R.D."/>
            <person name="Stajich J.E."/>
            <person name="Johansen J.R."/>
            <person name="Huntemann M."/>
            <person name="Clum A."/>
            <person name="Foster B."/>
            <person name="Foster B."/>
            <person name="Roux S."/>
            <person name="Palaniappan K."/>
            <person name="Varghese N."/>
            <person name="Mukherjee S."/>
            <person name="Reddy T.B.K."/>
            <person name="Daum C."/>
            <person name="Copeland A."/>
            <person name="Chen I.A."/>
            <person name="Ivanova N.N."/>
            <person name="Kyrpides N.C."/>
            <person name="Shapiro N."/>
            <person name="Eloe-Fadrosh E.A."/>
            <person name="Pietrasiak N."/>
        </authorList>
    </citation>
    <scope>NUCLEOTIDE SEQUENCE</scope>
    <source>
        <strain evidence="3">GSE-NOS-MK-12-04C</strain>
    </source>
</reference>
<feature type="domain" description="BD-FAE-like" evidence="2">
    <location>
        <begin position="61"/>
        <end position="163"/>
    </location>
</feature>
<dbReference type="PROSITE" id="PS00122">
    <property type="entry name" value="CARBOXYLESTERASE_B_1"/>
    <property type="match status" value="1"/>
</dbReference>
<dbReference type="InterPro" id="IPR049492">
    <property type="entry name" value="BD-FAE-like_dom"/>
</dbReference>
<dbReference type="PANTHER" id="PTHR48081">
    <property type="entry name" value="AB HYDROLASE SUPERFAMILY PROTEIN C4A8.06C"/>
    <property type="match status" value="1"/>
</dbReference>
<gene>
    <name evidence="3" type="ORF">KME60_13770</name>
</gene>
<accession>A0A951QPQ5</accession>
<dbReference type="InterPro" id="IPR019826">
    <property type="entry name" value="Carboxylesterase_B_AS"/>
</dbReference>
<reference evidence="3" key="1">
    <citation type="submission" date="2021-05" db="EMBL/GenBank/DDBJ databases">
        <authorList>
            <person name="Pietrasiak N."/>
            <person name="Ward R."/>
            <person name="Stajich J.E."/>
            <person name="Kurbessoian T."/>
        </authorList>
    </citation>
    <scope>NUCLEOTIDE SEQUENCE</scope>
    <source>
        <strain evidence="3">GSE-NOS-MK-12-04C</strain>
    </source>
</reference>
<dbReference type="EMBL" id="JAHHGZ010000013">
    <property type="protein sequence ID" value="MBW4668455.1"/>
    <property type="molecule type" value="Genomic_DNA"/>
</dbReference>
<dbReference type="AlphaFoldDB" id="A0A951QPQ5"/>